<dbReference type="GO" id="GO:0009847">
    <property type="term" value="P:spore germination"/>
    <property type="evidence" value="ECO:0007669"/>
    <property type="project" value="InterPro"/>
</dbReference>
<dbReference type="EMBL" id="AJWY01008737">
    <property type="protein sequence ID" value="EKC60379.1"/>
    <property type="molecule type" value="Genomic_DNA"/>
</dbReference>
<dbReference type="Gene3D" id="3.40.50.1450">
    <property type="entry name" value="HybD-like"/>
    <property type="match status" value="1"/>
</dbReference>
<evidence type="ECO:0000256" key="1">
    <source>
        <dbReference type="ARBA" id="ARBA00022670"/>
    </source>
</evidence>
<dbReference type="InterPro" id="IPR023430">
    <property type="entry name" value="Pept_HybD-like_dom_sf"/>
</dbReference>
<evidence type="ECO:0000313" key="3">
    <source>
        <dbReference type="EMBL" id="EKC60379.1"/>
    </source>
</evidence>
<dbReference type="HAMAP" id="MF_00626">
    <property type="entry name" value="Germination_prot"/>
    <property type="match status" value="1"/>
</dbReference>
<keyword evidence="1" id="KW-0645">Protease</keyword>
<reference evidence="3" key="1">
    <citation type="journal article" date="2013" name="Environ. Microbiol.">
        <title>Microbiota from the distal guts of lean and obese adolescents exhibit partial functional redundancy besides clear differences in community structure.</title>
        <authorList>
            <person name="Ferrer M."/>
            <person name="Ruiz A."/>
            <person name="Lanza F."/>
            <person name="Haange S.B."/>
            <person name="Oberbach A."/>
            <person name="Till H."/>
            <person name="Bargiela R."/>
            <person name="Campoy C."/>
            <person name="Segura M.T."/>
            <person name="Richter M."/>
            <person name="von Bergen M."/>
            <person name="Seifert J."/>
            <person name="Suarez A."/>
        </authorList>
    </citation>
    <scope>NUCLEOTIDE SEQUENCE</scope>
</reference>
<dbReference type="InterPro" id="IPR005080">
    <property type="entry name" value="Peptidase_A25"/>
</dbReference>
<organism evidence="3">
    <name type="scientific">human gut metagenome</name>
    <dbReference type="NCBI Taxonomy" id="408170"/>
    <lineage>
        <taxon>unclassified sequences</taxon>
        <taxon>metagenomes</taxon>
        <taxon>organismal metagenomes</taxon>
    </lineage>
</organism>
<dbReference type="GO" id="GO:0008233">
    <property type="term" value="F:peptidase activity"/>
    <property type="evidence" value="ECO:0007669"/>
    <property type="project" value="UniProtKB-KW"/>
</dbReference>
<dbReference type="Pfam" id="PF03418">
    <property type="entry name" value="Peptidase_A25"/>
    <property type="match status" value="1"/>
</dbReference>
<dbReference type="NCBIfam" id="TIGR01441">
    <property type="entry name" value="GPR"/>
    <property type="match status" value="1"/>
</dbReference>
<proteinExistence type="inferred from homology"/>
<protein>
    <submittedName>
        <fullName evidence="3">GPR endopeptidase</fullName>
    </submittedName>
</protein>
<keyword evidence="2" id="KW-0378">Hydrolase</keyword>
<name>K1SYC6_9ZZZZ</name>
<comment type="caution">
    <text evidence="3">The sequence shown here is derived from an EMBL/GenBank/DDBJ whole genome shotgun (WGS) entry which is preliminary data.</text>
</comment>
<dbReference type="AlphaFoldDB" id="K1SYC6"/>
<dbReference type="GO" id="GO:0006508">
    <property type="term" value="P:proteolysis"/>
    <property type="evidence" value="ECO:0007669"/>
    <property type="project" value="UniProtKB-KW"/>
</dbReference>
<dbReference type="SUPFAM" id="SSF53163">
    <property type="entry name" value="HybD-like"/>
    <property type="match status" value="1"/>
</dbReference>
<evidence type="ECO:0000256" key="2">
    <source>
        <dbReference type="ARBA" id="ARBA00022801"/>
    </source>
</evidence>
<accession>K1SYC6</accession>
<sequence length="142" mass="15179">MIKGLRKKSVLVVGLGNREVTSDSLGPKMTDALFVTRHFKEEFGASFMQENGYGCVSAIAPGVMAQTGIETEEVLQGIIRKTKPDLVIVVDALASRSVQRLCTTVQITDTGIEPGAGVGNRRKELTKKTLGIPVVAIGVPRL</sequence>
<gene>
    <name evidence="3" type="ORF">LEA_12894</name>
</gene>